<dbReference type="EMBL" id="FUZT01000001">
    <property type="protein sequence ID" value="SKC38867.1"/>
    <property type="molecule type" value="Genomic_DNA"/>
</dbReference>
<accession>A0A1T5IIA5</accession>
<organism evidence="1 2">
    <name type="scientific">Maledivibacter halophilus</name>
    <dbReference type="NCBI Taxonomy" id="36842"/>
    <lineage>
        <taxon>Bacteria</taxon>
        <taxon>Bacillati</taxon>
        <taxon>Bacillota</taxon>
        <taxon>Clostridia</taxon>
        <taxon>Peptostreptococcales</taxon>
        <taxon>Caminicellaceae</taxon>
        <taxon>Maledivibacter</taxon>
    </lineage>
</organism>
<keyword evidence="2" id="KW-1185">Reference proteome</keyword>
<proteinExistence type="predicted"/>
<dbReference type="SUPFAM" id="SSF52218">
    <property type="entry name" value="Flavoproteins"/>
    <property type="match status" value="1"/>
</dbReference>
<evidence type="ECO:0008006" key="3">
    <source>
        <dbReference type="Google" id="ProtNLM"/>
    </source>
</evidence>
<dbReference type="AlphaFoldDB" id="A0A1T5IIA5"/>
<dbReference type="Proteomes" id="UP000190285">
    <property type="component" value="Unassembled WGS sequence"/>
</dbReference>
<dbReference type="STRING" id="36842.SAMN02194393_00411"/>
<dbReference type="RefSeq" id="WP_079488964.1">
    <property type="nucleotide sequence ID" value="NZ_FUZT01000001.1"/>
</dbReference>
<evidence type="ECO:0000313" key="2">
    <source>
        <dbReference type="Proteomes" id="UP000190285"/>
    </source>
</evidence>
<dbReference type="Gene3D" id="3.40.50.360">
    <property type="match status" value="1"/>
</dbReference>
<protein>
    <recommendedName>
        <fullName evidence="3">Multimeric flavodoxin WrbA</fullName>
    </recommendedName>
</protein>
<name>A0A1T5IIA5_9FIRM</name>
<reference evidence="1 2" key="1">
    <citation type="submission" date="2017-02" db="EMBL/GenBank/DDBJ databases">
        <authorList>
            <person name="Peterson S.W."/>
        </authorList>
    </citation>
    <scope>NUCLEOTIDE SEQUENCE [LARGE SCALE GENOMIC DNA]</scope>
    <source>
        <strain evidence="1 2">M1</strain>
    </source>
</reference>
<dbReference type="OrthoDB" id="9805976at2"/>
<evidence type="ECO:0000313" key="1">
    <source>
        <dbReference type="EMBL" id="SKC38867.1"/>
    </source>
</evidence>
<sequence>MNTIILNGSPKGNSKNSNSQIFAKEFVRNMKNPCEIKCIAKADPRELAKYVESFDTIIIILPLYIHAMPGIVMKFIEGLEPATDEGKYIGFIVQAGFIETAQHRFIERYFADLAKQLNYKYLGTVSKGEAAGIYMFPKLFRKVLKLITELGMAYEKNHSFDKDIVKRLGKPYELTKFQSMIFELANKLGLNNVGWHRVLRKNNALDKRLDRPFL</sequence>
<gene>
    <name evidence="1" type="ORF">SAMN02194393_00411</name>
</gene>
<dbReference type="InterPro" id="IPR029039">
    <property type="entry name" value="Flavoprotein-like_sf"/>
</dbReference>